<dbReference type="Proteomes" id="UP000626109">
    <property type="component" value="Unassembled WGS sequence"/>
</dbReference>
<feature type="compositionally biased region" description="Low complexity" evidence="1">
    <location>
        <begin position="186"/>
        <end position="206"/>
    </location>
</feature>
<gene>
    <name evidence="3" type="ORF">PGLA2088_LOCUS21282</name>
</gene>
<dbReference type="EMBL" id="CAJNNW010025755">
    <property type="protein sequence ID" value="CAE8679288.1"/>
    <property type="molecule type" value="Genomic_DNA"/>
</dbReference>
<reference evidence="3" key="1">
    <citation type="submission" date="2021-02" db="EMBL/GenBank/DDBJ databases">
        <authorList>
            <person name="Dougan E. K."/>
            <person name="Rhodes N."/>
            <person name="Thang M."/>
            <person name="Chan C."/>
        </authorList>
    </citation>
    <scope>NUCLEOTIDE SEQUENCE</scope>
</reference>
<feature type="region of interest" description="Disordered" evidence="1">
    <location>
        <begin position="1"/>
        <end position="31"/>
    </location>
</feature>
<keyword evidence="2" id="KW-1133">Transmembrane helix</keyword>
<name>A0A813JKS7_POLGL</name>
<accession>A0A813JKS7</accession>
<feature type="transmembrane region" description="Helical" evidence="2">
    <location>
        <begin position="372"/>
        <end position="388"/>
    </location>
</feature>
<sequence>MSSSKYQYPGSSSRRAPSVTAAEKSAPIASTSSGFAQAGWLRAGSEQDLKALETIDLPSPWEHQGQDVVVKMQEWKWHATSTGFEQELCQFAFGTRDDALAALAHSLRLAYPCSCASTLLIMLLLPKGPWLALMLSTAVIAAALVARAVSSKEVVRRALRPAEFKADGDCVALLRAVLSPEDQPLGAEASSSSAASSRRAGSSAGEGQVLLDEESAGLRRIVGHVAGRTHNFRRRSWRDEKLRLLASRLSLGSLKVHASESEEGLGKDDGMEAYVDPGLQVLVEVVSTMRPFGVRGRPDEAEAGFLACVPWLEAQLSQQALAQLHQQLDLLVDDWATPMRVSASQLHGPITSCWLSFCFDGHRWPLWPAFELALRLVLGALSAVAIAFPGPWRMLSLAASSTLSGAVFGLGLLLSPCSSHLGNTLLLLTYLALALTSLANLGYSAGVLGRDVYSIVVLFVSFGTSLPMLAAASLRFCAVAAAVTCPSSQVDGKREQCNVDLGLRGPGNSWFVLLPAICRVPVRDSFIFVSTFVRKPAEIAVLENTIPGARPRLEFSVLDYVAQQDRLEPPVALLFGPSADGGHGHQSESVYSDEDPARIVAKFVLRSLGSESSDDVTKRVMQLLKKEVKSGEIFVVVLTSAAGQSQAVGSEDSVGSWDNGEVEALLPNSLSISARERYL</sequence>
<organism evidence="3 4">
    <name type="scientific">Polarella glacialis</name>
    <name type="common">Dinoflagellate</name>
    <dbReference type="NCBI Taxonomy" id="89957"/>
    <lineage>
        <taxon>Eukaryota</taxon>
        <taxon>Sar</taxon>
        <taxon>Alveolata</taxon>
        <taxon>Dinophyceae</taxon>
        <taxon>Suessiales</taxon>
        <taxon>Suessiaceae</taxon>
        <taxon>Polarella</taxon>
    </lineage>
</organism>
<feature type="transmembrane region" description="Helical" evidence="2">
    <location>
        <begin position="394"/>
        <end position="413"/>
    </location>
</feature>
<evidence type="ECO:0000313" key="3">
    <source>
        <dbReference type="EMBL" id="CAE8679288.1"/>
    </source>
</evidence>
<feature type="compositionally biased region" description="Low complexity" evidence="1">
    <location>
        <begin position="1"/>
        <end position="13"/>
    </location>
</feature>
<comment type="caution">
    <text evidence="3">The sequence shown here is derived from an EMBL/GenBank/DDBJ whole genome shotgun (WGS) entry which is preliminary data.</text>
</comment>
<keyword evidence="2" id="KW-0472">Membrane</keyword>
<feature type="region of interest" description="Disordered" evidence="1">
    <location>
        <begin position="184"/>
        <end position="206"/>
    </location>
</feature>
<feature type="transmembrane region" description="Helical" evidence="2">
    <location>
        <begin position="131"/>
        <end position="150"/>
    </location>
</feature>
<protein>
    <submittedName>
        <fullName evidence="3">Uncharacterized protein</fullName>
    </submittedName>
</protein>
<keyword evidence="2" id="KW-0812">Transmembrane</keyword>
<dbReference type="AlphaFoldDB" id="A0A813JKS7"/>
<feature type="transmembrane region" description="Helical" evidence="2">
    <location>
        <begin position="425"/>
        <end position="446"/>
    </location>
</feature>
<evidence type="ECO:0000256" key="1">
    <source>
        <dbReference type="SAM" id="MobiDB-lite"/>
    </source>
</evidence>
<evidence type="ECO:0000313" key="4">
    <source>
        <dbReference type="Proteomes" id="UP000626109"/>
    </source>
</evidence>
<feature type="transmembrane region" description="Helical" evidence="2">
    <location>
        <begin position="452"/>
        <end position="472"/>
    </location>
</feature>
<evidence type="ECO:0000256" key="2">
    <source>
        <dbReference type="SAM" id="Phobius"/>
    </source>
</evidence>
<proteinExistence type="predicted"/>